<dbReference type="AlphaFoldDB" id="A0A2S0Q519"/>
<dbReference type="KEGG" id="nsp:BMF81_00128"/>
<dbReference type="Proteomes" id="UP000244056">
    <property type="component" value="Chromosome"/>
</dbReference>
<reference evidence="1 2" key="1">
    <citation type="submission" date="2017-03" db="EMBL/GenBank/DDBJ databases">
        <title>Comparative genomics of the toxic Baltic Sea cyanobacteria Nodularia spumigena UHCC 0039 and its response on varying salinity.</title>
        <authorList>
            <person name="Teikari J.E."/>
        </authorList>
    </citation>
    <scope>NUCLEOTIDE SEQUENCE [LARGE SCALE GENOMIC DNA]</scope>
    <source>
        <strain evidence="1 2">UHCC 0039</strain>
    </source>
</reference>
<organism evidence="1 2">
    <name type="scientific">Nodularia spumigena UHCC 0039</name>
    <dbReference type="NCBI Taxonomy" id="1914872"/>
    <lineage>
        <taxon>Bacteria</taxon>
        <taxon>Bacillati</taxon>
        <taxon>Cyanobacteriota</taxon>
        <taxon>Cyanophyceae</taxon>
        <taxon>Nostocales</taxon>
        <taxon>Nodulariaceae</taxon>
        <taxon>Nodularia</taxon>
    </lineage>
</organism>
<gene>
    <name evidence="1" type="ORF">BMF81_00128</name>
</gene>
<sequence>MFQKILISLKLQKLTKLFIAFTSLQKIRIYLCYDLRSEVLVQHGINKDTISKSSKSRNQSLWTFDERPAVLAPIIDRKNIWAIISRIIGFMHCYSDDVTTKTTSQHS</sequence>
<evidence type="ECO:0000313" key="1">
    <source>
        <dbReference type="EMBL" id="AVZ29487.1"/>
    </source>
</evidence>
<protein>
    <submittedName>
        <fullName evidence="1">Uncharacterized protein</fullName>
    </submittedName>
</protein>
<name>A0A2S0Q519_NODSP</name>
<dbReference type="EMBL" id="CP020114">
    <property type="protein sequence ID" value="AVZ29487.1"/>
    <property type="molecule type" value="Genomic_DNA"/>
</dbReference>
<accession>A0A2S0Q519</accession>
<evidence type="ECO:0000313" key="2">
    <source>
        <dbReference type="Proteomes" id="UP000244056"/>
    </source>
</evidence>
<proteinExistence type="predicted"/>